<dbReference type="PANTHER" id="PTHR42734">
    <property type="entry name" value="METAL TRANSPORT SYSTEM ATP-BINDING PROTEIN TM_0124-RELATED"/>
    <property type="match status" value="1"/>
</dbReference>
<proteinExistence type="inferred from homology"/>
<dbReference type="RefSeq" id="WP_073028080.1">
    <property type="nucleotide sequence ID" value="NZ_FQZS01000047.1"/>
</dbReference>
<evidence type="ECO:0000256" key="3">
    <source>
        <dbReference type="ARBA" id="ARBA00022741"/>
    </source>
</evidence>
<dbReference type="PANTHER" id="PTHR42734:SF17">
    <property type="entry name" value="METAL TRANSPORT SYSTEM ATP-BINDING PROTEIN TM_0124-RELATED"/>
    <property type="match status" value="1"/>
</dbReference>
<protein>
    <submittedName>
        <fullName evidence="6">Zinc transport system ATP-binding protein</fullName>
    </submittedName>
</protein>
<keyword evidence="4 6" id="KW-0067">ATP-binding</keyword>
<name>A0A1M6J320_9FIRM</name>
<keyword evidence="2" id="KW-0813">Transport</keyword>
<evidence type="ECO:0000313" key="6">
    <source>
        <dbReference type="EMBL" id="SHJ41120.1"/>
    </source>
</evidence>
<dbReference type="InterPro" id="IPR027417">
    <property type="entry name" value="P-loop_NTPase"/>
</dbReference>
<evidence type="ECO:0000256" key="2">
    <source>
        <dbReference type="ARBA" id="ARBA00022448"/>
    </source>
</evidence>
<dbReference type="OrthoDB" id="9806726at2"/>
<organism evidence="6 7">
    <name type="scientific">Lutispora thermophila DSM 19022</name>
    <dbReference type="NCBI Taxonomy" id="1122184"/>
    <lineage>
        <taxon>Bacteria</taxon>
        <taxon>Bacillati</taxon>
        <taxon>Bacillota</taxon>
        <taxon>Clostridia</taxon>
        <taxon>Lutisporales</taxon>
        <taxon>Lutisporaceae</taxon>
        <taxon>Lutispora</taxon>
    </lineage>
</organism>
<accession>A0A1M6J320</accession>
<dbReference type="EMBL" id="FQZS01000047">
    <property type="protein sequence ID" value="SHJ41120.1"/>
    <property type="molecule type" value="Genomic_DNA"/>
</dbReference>
<dbReference type="GO" id="GO:0005524">
    <property type="term" value="F:ATP binding"/>
    <property type="evidence" value="ECO:0007669"/>
    <property type="project" value="UniProtKB-KW"/>
</dbReference>
<dbReference type="InterPro" id="IPR003439">
    <property type="entry name" value="ABC_transporter-like_ATP-bd"/>
</dbReference>
<dbReference type="PROSITE" id="PS50893">
    <property type="entry name" value="ABC_TRANSPORTER_2"/>
    <property type="match status" value="1"/>
</dbReference>
<dbReference type="GO" id="GO:0016887">
    <property type="term" value="F:ATP hydrolysis activity"/>
    <property type="evidence" value="ECO:0007669"/>
    <property type="project" value="InterPro"/>
</dbReference>
<dbReference type="PROSITE" id="PS00211">
    <property type="entry name" value="ABC_TRANSPORTER_1"/>
    <property type="match status" value="1"/>
</dbReference>
<dbReference type="Proteomes" id="UP000184442">
    <property type="component" value="Unassembled WGS sequence"/>
</dbReference>
<comment type="similarity">
    <text evidence="1">Belongs to the ABC transporter superfamily.</text>
</comment>
<dbReference type="Pfam" id="PF00005">
    <property type="entry name" value="ABC_tran"/>
    <property type="match status" value="1"/>
</dbReference>
<evidence type="ECO:0000259" key="5">
    <source>
        <dbReference type="PROSITE" id="PS50893"/>
    </source>
</evidence>
<evidence type="ECO:0000256" key="1">
    <source>
        <dbReference type="ARBA" id="ARBA00005417"/>
    </source>
</evidence>
<dbReference type="SMART" id="SM00382">
    <property type="entry name" value="AAA"/>
    <property type="match status" value="1"/>
</dbReference>
<evidence type="ECO:0000313" key="7">
    <source>
        <dbReference type="Proteomes" id="UP000184442"/>
    </source>
</evidence>
<dbReference type="InterPro" id="IPR050153">
    <property type="entry name" value="Metal_Ion_Import_ABC"/>
</dbReference>
<evidence type="ECO:0000256" key="4">
    <source>
        <dbReference type="ARBA" id="ARBA00022840"/>
    </source>
</evidence>
<dbReference type="InterPro" id="IPR017871">
    <property type="entry name" value="ABC_transporter-like_CS"/>
</dbReference>
<dbReference type="AlphaFoldDB" id="A0A1M6J320"/>
<reference evidence="6 7" key="1">
    <citation type="submission" date="2016-11" db="EMBL/GenBank/DDBJ databases">
        <authorList>
            <person name="Jaros S."/>
            <person name="Januszkiewicz K."/>
            <person name="Wedrychowicz H."/>
        </authorList>
    </citation>
    <scope>NUCLEOTIDE SEQUENCE [LARGE SCALE GENOMIC DNA]</scope>
    <source>
        <strain evidence="6 7">DSM 19022</strain>
    </source>
</reference>
<dbReference type="Gene3D" id="3.40.50.300">
    <property type="entry name" value="P-loop containing nucleotide triphosphate hydrolases"/>
    <property type="match status" value="1"/>
</dbReference>
<keyword evidence="7" id="KW-1185">Reference proteome</keyword>
<sequence>MAQLVCQNLSIGYDGKAILNDLSFSVNAGDYLCILGENGSGKSTLMKTILGLQSPINGKVMTGDGLRPNEIGYLPQQTMVQKDFPASVREVVISGCHGRCGFRPFYSRKEKELADKMMEKMGVGHLSKCCYRELSGGQQQRVLLARALCATQKILLLDEPFAGLDPKVTGQLYELIDELNHRDGITIIMISHDINIALEHASHILHIGKNVFYGTKEEYVERGAWHMLVGSGGGKE</sequence>
<gene>
    <name evidence="6" type="ORF">SAMN02745176_03488</name>
</gene>
<dbReference type="STRING" id="1122184.SAMN02745176_03488"/>
<dbReference type="SUPFAM" id="SSF52540">
    <property type="entry name" value="P-loop containing nucleoside triphosphate hydrolases"/>
    <property type="match status" value="1"/>
</dbReference>
<feature type="domain" description="ABC transporter" evidence="5">
    <location>
        <begin position="4"/>
        <end position="232"/>
    </location>
</feature>
<dbReference type="InterPro" id="IPR003593">
    <property type="entry name" value="AAA+_ATPase"/>
</dbReference>
<keyword evidence="3" id="KW-0547">Nucleotide-binding</keyword>
<dbReference type="CDD" id="cd03235">
    <property type="entry name" value="ABC_Metallic_Cations"/>
    <property type="match status" value="1"/>
</dbReference>